<dbReference type="AlphaFoldDB" id="X0VNF0"/>
<organism evidence="1">
    <name type="scientific">marine sediment metagenome</name>
    <dbReference type="NCBI Taxonomy" id="412755"/>
    <lineage>
        <taxon>unclassified sequences</taxon>
        <taxon>metagenomes</taxon>
        <taxon>ecological metagenomes</taxon>
    </lineage>
</organism>
<proteinExistence type="predicted"/>
<sequence>MLKNAVLSFYQAGHRRQAQKIYNQLRKLYPLDEFKAPLVVFARNRLREELRTIGVNNAKEIILTMLRESYFRYAMRDDDEAAGLENMAEEAYDIYYKSIEPEERIALPDFKLLRYLALIDFLNDQQYPPDLRRNLLGRIKIERSGLFEQLMQQEEEMLKKLK</sequence>
<dbReference type="EMBL" id="BARS01021205">
    <property type="protein sequence ID" value="GAG13953.1"/>
    <property type="molecule type" value="Genomic_DNA"/>
</dbReference>
<protein>
    <submittedName>
        <fullName evidence="1">Uncharacterized protein</fullName>
    </submittedName>
</protein>
<accession>X0VNF0</accession>
<comment type="caution">
    <text evidence="1">The sequence shown here is derived from an EMBL/GenBank/DDBJ whole genome shotgun (WGS) entry which is preliminary data.</text>
</comment>
<evidence type="ECO:0000313" key="1">
    <source>
        <dbReference type="EMBL" id="GAG13953.1"/>
    </source>
</evidence>
<name>X0VNF0_9ZZZZ</name>
<reference evidence="1" key="1">
    <citation type="journal article" date="2014" name="Front. Microbiol.">
        <title>High frequency of phylogenetically diverse reductive dehalogenase-homologous genes in deep subseafloor sedimentary metagenomes.</title>
        <authorList>
            <person name="Kawai M."/>
            <person name="Futagami T."/>
            <person name="Toyoda A."/>
            <person name="Takaki Y."/>
            <person name="Nishi S."/>
            <person name="Hori S."/>
            <person name="Arai W."/>
            <person name="Tsubouchi T."/>
            <person name="Morono Y."/>
            <person name="Uchiyama I."/>
            <person name="Ito T."/>
            <person name="Fujiyama A."/>
            <person name="Inagaki F."/>
            <person name="Takami H."/>
        </authorList>
    </citation>
    <scope>NUCLEOTIDE SEQUENCE</scope>
    <source>
        <strain evidence="1">Expedition CK06-06</strain>
    </source>
</reference>
<gene>
    <name evidence="1" type="ORF">S01H1_34098</name>
</gene>